<dbReference type="Proteomes" id="UP000198312">
    <property type="component" value="Chromosome"/>
</dbReference>
<dbReference type="PANTHER" id="PTHR42871:SF1">
    <property type="entry name" value="CITRATE SYNTHASE"/>
    <property type="match status" value="1"/>
</dbReference>
<name>A0A220U5T5_9BACI</name>
<dbReference type="Pfam" id="PF00285">
    <property type="entry name" value="Citrate_synt"/>
    <property type="match status" value="1"/>
</dbReference>
<dbReference type="Gene3D" id="1.10.580.10">
    <property type="entry name" value="Citrate Synthase, domain 1"/>
    <property type="match status" value="1"/>
</dbReference>
<dbReference type="AlphaFoldDB" id="A0A220U5T5"/>
<gene>
    <name evidence="3" type="ORF">CFK37_15180</name>
</gene>
<comment type="pathway">
    <text evidence="1">Carbohydrate metabolism; tricarboxylic acid cycle; isocitrate from oxaloacetate: step 1/2.</text>
</comment>
<dbReference type="InterPro" id="IPR016143">
    <property type="entry name" value="Citrate_synth-like_sm_a-sub"/>
</dbReference>
<dbReference type="InterPro" id="IPR036969">
    <property type="entry name" value="Citrate_synthase_sf"/>
</dbReference>
<sequence length="81" mass="9263">MELALKIEAETIEILKKYKPSQQLYTNVEYYAAAIMKTLEIDSSLFTAIFSSSRIVGWSAHVMEQANNNTIYRPRAKYVGL</sequence>
<dbReference type="InterPro" id="IPR002020">
    <property type="entry name" value="Citrate_synthase"/>
</dbReference>
<reference evidence="3 4" key="1">
    <citation type="submission" date="2017-07" db="EMBL/GenBank/DDBJ databases">
        <title>Virgibacillus sp. LM2416.</title>
        <authorList>
            <person name="Tak E.J."/>
            <person name="Bae J.-W."/>
        </authorList>
    </citation>
    <scope>NUCLEOTIDE SEQUENCE [LARGE SCALE GENOMIC DNA]</scope>
    <source>
        <strain evidence="3 4">LM2416</strain>
    </source>
</reference>
<evidence type="ECO:0000313" key="4">
    <source>
        <dbReference type="Proteomes" id="UP000198312"/>
    </source>
</evidence>
<accession>A0A220U5T5</accession>
<dbReference type="SUPFAM" id="SSF48256">
    <property type="entry name" value="Citrate synthase"/>
    <property type="match status" value="1"/>
</dbReference>
<dbReference type="GO" id="GO:0006099">
    <property type="term" value="P:tricarboxylic acid cycle"/>
    <property type="evidence" value="ECO:0007669"/>
    <property type="project" value="UniProtKB-UniPathway"/>
</dbReference>
<evidence type="ECO:0000256" key="2">
    <source>
        <dbReference type="ARBA" id="ARBA00012972"/>
    </source>
</evidence>
<keyword evidence="4" id="KW-1185">Reference proteome</keyword>
<dbReference type="PRINTS" id="PR00143">
    <property type="entry name" value="CITRTSNTHASE"/>
</dbReference>
<organism evidence="3 4">
    <name type="scientific">Virgibacillus phasianinus</name>
    <dbReference type="NCBI Taxonomy" id="2017483"/>
    <lineage>
        <taxon>Bacteria</taxon>
        <taxon>Bacillati</taxon>
        <taxon>Bacillota</taxon>
        <taxon>Bacilli</taxon>
        <taxon>Bacillales</taxon>
        <taxon>Bacillaceae</taxon>
        <taxon>Virgibacillus</taxon>
    </lineage>
</organism>
<evidence type="ECO:0000256" key="1">
    <source>
        <dbReference type="ARBA" id="ARBA00004751"/>
    </source>
</evidence>
<evidence type="ECO:0000313" key="3">
    <source>
        <dbReference type="EMBL" id="ASK63405.1"/>
    </source>
</evidence>
<dbReference type="GO" id="GO:0036440">
    <property type="term" value="F:citrate synthase activity"/>
    <property type="evidence" value="ECO:0007669"/>
    <property type="project" value="UniProtKB-EC"/>
</dbReference>
<proteinExistence type="predicted"/>
<dbReference type="UniPathway" id="UPA00223"/>
<dbReference type="KEGG" id="vil:CFK37_15180"/>
<protein>
    <recommendedName>
        <fullName evidence="2">citrate synthase (unknown stereospecificity)</fullName>
        <ecNumber evidence="2">2.3.3.16</ecNumber>
    </recommendedName>
</protein>
<dbReference type="InterPro" id="IPR016142">
    <property type="entry name" value="Citrate_synth-like_lrg_a-sub"/>
</dbReference>
<dbReference type="EMBL" id="CP022315">
    <property type="protein sequence ID" value="ASK63405.1"/>
    <property type="molecule type" value="Genomic_DNA"/>
</dbReference>
<dbReference type="PANTHER" id="PTHR42871">
    <property type="entry name" value="CITRATE SYNTHASE"/>
    <property type="match status" value="1"/>
</dbReference>
<dbReference type="EC" id="2.3.3.16" evidence="2"/>
<dbReference type="OrthoDB" id="9800864at2"/>
<dbReference type="Gene3D" id="1.10.230.10">
    <property type="entry name" value="Cytochrome P450-Terp, domain 2"/>
    <property type="match status" value="1"/>
</dbReference>